<feature type="domain" description="Guanylate cyclase" evidence="1">
    <location>
        <begin position="10"/>
        <end position="125"/>
    </location>
</feature>
<dbReference type="GO" id="GO:0035556">
    <property type="term" value="P:intracellular signal transduction"/>
    <property type="evidence" value="ECO:0007669"/>
    <property type="project" value="InterPro"/>
</dbReference>
<dbReference type="EMBL" id="UINC01200426">
    <property type="protein sequence ID" value="SVE19307.1"/>
    <property type="molecule type" value="Genomic_DNA"/>
</dbReference>
<dbReference type="InterPro" id="IPR029787">
    <property type="entry name" value="Nucleotide_cyclase"/>
</dbReference>
<dbReference type="PANTHER" id="PTHR43081">
    <property type="entry name" value="ADENYLATE CYCLASE, TERMINAL-DIFFERENTIATION SPECIFIC-RELATED"/>
    <property type="match status" value="1"/>
</dbReference>
<dbReference type="Gene3D" id="3.30.70.1230">
    <property type="entry name" value="Nucleotide cyclase"/>
    <property type="match status" value="1"/>
</dbReference>
<dbReference type="PANTHER" id="PTHR43081:SF19">
    <property type="entry name" value="PH-SENSITIVE ADENYLATE CYCLASE RV1264"/>
    <property type="match status" value="1"/>
</dbReference>
<dbReference type="Pfam" id="PF00211">
    <property type="entry name" value="Guanylate_cyc"/>
    <property type="match status" value="1"/>
</dbReference>
<protein>
    <recommendedName>
        <fullName evidence="1">Guanylate cyclase domain-containing protein</fullName>
    </recommendedName>
</protein>
<dbReference type="SUPFAM" id="SSF55073">
    <property type="entry name" value="Nucleotide cyclase"/>
    <property type="match status" value="1"/>
</dbReference>
<feature type="non-terminal residue" evidence="2">
    <location>
        <position position="161"/>
    </location>
</feature>
<evidence type="ECO:0000313" key="2">
    <source>
        <dbReference type="EMBL" id="SVE19307.1"/>
    </source>
</evidence>
<gene>
    <name evidence="2" type="ORF">METZ01_LOCUS472161</name>
</gene>
<dbReference type="PROSITE" id="PS50125">
    <property type="entry name" value="GUANYLATE_CYCLASE_2"/>
    <property type="match status" value="1"/>
</dbReference>
<evidence type="ECO:0000259" key="1">
    <source>
        <dbReference type="PROSITE" id="PS50125"/>
    </source>
</evidence>
<reference evidence="2" key="1">
    <citation type="submission" date="2018-05" db="EMBL/GenBank/DDBJ databases">
        <authorList>
            <person name="Lanie J.A."/>
            <person name="Ng W.-L."/>
            <person name="Kazmierczak K.M."/>
            <person name="Andrzejewski T.M."/>
            <person name="Davidsen T.M."/>
            <person name="Wayne K.J."/>
            <person name="Tettelin H."/>
            <person name="Glass J.I."/>
            <person name="Rusch D."/>
            <person name="Podicherti R."/>
            <person name="Tsui H.-C.T."/>
            <person name="Winkler M.E."/>
        </authorList>
    </citation>
    <scope>NUCLEOTIDE SEQUENCE</scope>
</reference>
<dbReference type="InterPro" id="IPR050697">
    <property type="entry name" value="Adenylyl/Guanylyl_Cyclase_3/4"/>
</dbReference>
<sequence length="161" mass="17632">MRGVERKLAAILAADVVAYSKLMSTNEEKTLRLVKTLVEEIISPEISSHNGRIFKTMGDGYLAEFPSIVGATNCAVSIQNIISERDPSGNDDDILRLRIGVNLGDVIVDSDDIYGEGVNIAARLEAICEPNCVTITQRVYEEIKGKISAEFFSIGKKKLKN</sequence>
<name>A0A383BGR8_9ZZZZ</name>
<accession>A0A383BGR8</accession>
<proteinExistence type="predicted"/>
<dbReference type="AlphaFoldDB" id="A0A383BGR8"/>
<organism evidence="2">
    <name type="scientific">marine metagenome</name>
    <dbReference type="NCBI Taxonomy" id="408172"/>
    <lineage>
        <taxon>unclassified sequences</taxon>
        <taxon>metagenomes</taxon>
        <taxon>ecological metagenomes</taxon>
    </lineage>
</organism>
<dbReference type="GO" id="GO:0006171">
    <property type="term" value="P:cAMP biosynthetic process"/>
    <property type="evidence" value="ECO:0007669"/>
    <property type="project" value="TreeGrafter"/>
</dbReference>
<dbReference type="CDD" id="cd07302">
    <property type="entry name" value="CHD"/>
    <property type="match status" value="1"/>
</dbReference>
<dbReference type="InterPro" id="IPR001054">
    <property type="entry name" value="A/G_cyclase"/>
</dbReference>